<feature type="domain" description="PEP-utilising enzyme C-terminal" evidence="1">
    <location>
        <begin position="1"/>
        <end position="111"/>
    </location>
</feature>
<dbReference type="GO" id="GO:0016772">
    <property type="term" value="F:transferase activity, transferring phosphorus-containing groups"/>
    <property type="evidence" value="ECO:0007669"/>
    <property type="project" value="InterPro"/>
</dbReference>
<name>X1AHI6_9ZZZZ</name>
<dbReference type="AlphaFoldDB" id="X1AHI6"/>
<dbReference type="Gene3D" id="3.20.20.60">
    <property type="entry name" value="Phosphoenolpyruvate-binding domains"/>
    <property type="match status" value="1"/>
</dbReference>
<dbReference type="InterPro" id="IPR050499">
    <property type="entry name" value="PEP-utilizing_PTS_enzyme"/>
</dbReference>
<dbReference type="EMBL" id="BART01001663">
    <property type="protein sequence ID" value="GAG72168.1"/>
    <property type="molecule type" value="Genomic_DNA"/>
</dbReference>
<dbReference type="PANTHER" id="PTHR46244">
    <property type="entry name" value="PHOSPHOENOLPYRUVATE-PROTEIN PHOSPHOTRANSFERASE"/>
    <property type="match status" value="1"/>
</dbReference>
<reference evidence="2" key="1">
    <citation type="journal article" date="2014" name="Front. Microbiol.">
        <title>High frequency of phylogenetically diverse reductive dehalogenase-homologous genes in deep subseafloor sedimentary metagenomes.</title>
        <authorList>
            <person name="Kawai M."/>
            <person name="Futagami T."/>
            <person name="Toyoda A."/>
            <person name="Takaki Y."/>
            <person name="Nishi S."/>
            <person name="Hori S."/>
            <person name="Arai W."/>
            <person name="Tsubouchi T."/>
            <person name="Morono Y."/>
            <person name="Uchiyama I."/>
            <person name="Ito T."/>
            <person name="Fujiyama A."/>
            <person name="Inagaki F."/>
            <person name="Takami H."/>
        </authorList>
    </citation>
    <scope>NUCLEOTIDE SEQUENCE</scope>
    <source>
        <strain evidence="2">Expedition CK06-06</strain>
    </source>
</reference>
<dbReference type="PANTHER" id="PTHR46244:SF3">
    <property type="entry name" value="PHOSPHOENOLPYRUVATE-PROTEIN PHOSPHOTRANSFERASE"/>
    <property type="match status" value="1"/>
</dbReference>
<dbReference type="InterPro" id="IPR023151">
    <property type="entry name" value="PEP_util_CS"/>
</dbReference>
<feature type="non-terminal residue" evidence="2">
    <location>
        <position position="1"/>
    </location>
</feature>
<organism evidence="2">
    <name type="scientific">marine sediment metagenome</name>
    <dbReference type="NCBI Taxonomy" id="412755"/>
    <lineage>
        <taxon>unclassified sequences</taxon>
        <taxon>metagenomes</taxon>
        <taxon>ecological metagenomes</taxon>
    </lineage>
</organism>
<dbReference type="PRINTS" id="PR01736">
    <property type="entry name" value="PHPHTRNFRASE"/>
</dbReference>
<gene>
    <name evidence="2" type="ORF">S01H4_05658</name>
</gene>
<sequence>VEVPSVAILADEFAKEADFFSIGTNDLTQYLLAVDRTNELVASLYDHLHPSVLRTIKIIVESAHRNSKWVGVCGEIAGDPLAIPVLLGLGVDELSAAPIVIPEVKKVIRTLSLKESKEIANKCIGFSTSKEVRNFLRDIINTKLTAIKELILGEDYTKKK</sequence>
<dbReference type="InterPro" id="IPR000121">
    <property type="entry name" value="PEP_util_C"/>
</dbReference>
<evidence type="ECO:0000259" key="1">
    <source>
        <dbReference type="Pfam" id="PF02896"/>
    </source>
</evidence>
<protein>
    <recommendedName>
        <fullName evidence="1">PEP-utilising enzyme C-terminal domain-containing protein</fullName>
    </recommendedName>
</protein>
<evidence type="ECO:0000313" key="2">
    <source>
        <dbReference type="EMBL" id="GAG72168.1"/>
    </source>
</evidence>
<dbReference type="InterPro" id="IPR015813">
    <property type="entry name" value="Pyrv/PenolPyrv_kinase-like_dom"/>
</dbReference>
<dbReference type="InterPro" id="IPR040442">
    <property type="entry name" value="Pyrv_kinase-like_dom_sf"/>
</dbReference>
<proteinExistence type="predicted"/>
<dbReference type="PROSITE" id="PS00742">
    <property type="entry name" value="PEP_ENZYMES_2"/>
    <property type="match status" value="1"/>
</dbReference>
<dbReference type="Pfam" id="PF02896">
    <property type="entry name" value="PEP-utilizers_C"/>
    <property type="match status" value="1"/>
</dbReference>
<dbReference type="SUPFAM" id="SSF51621">
    <property type="entry name" value="Phosphoenolpyruvate/pyruvate domain"/>
    <property type="match status" value="1"/>
</dbReference>
<accession>X1AHI6</accession>
<comment type="caution">
    <text evidence="2">The sequence shown here is derived from an EMBL/GenBank/DDBJ whole genome shotgun (WGS) entry which is preliminary data.</text>
</comment>